<evidence type="ECO:0000313" key="2">
    <source>
        <dbReference type="Proteomes" id="UP000186168"/>
    </source>
</evidence>
<accession>A0A1R1SC38</accession>
<name>A0A1R1SC38_9ACTN</name>
<keyword evidence="2" id="KW-1185">Reference proteome</keyword>
<sequence length="64" mass="6858">MQLSSAGKGLTVRTAADVFLDSLDNPHTLRSYGIGVGKTAERLDEARPLATVADDEIDETLELL</sequence>
<comment type="caution">
    <text evidence="1">The sequence shown here is derived from an EMBL/GenBank/DDBJ whole genome shotgun (WGS) entry which is preliminary data.</text>
</comment>
<dbReference type="Proteomes" id="UP000186168">
    <property type="component" value="Unassembled WGS sequence"/>
</dbReference>
<evidence type="ECO:0000313" key="1">
    <source>
        <dbReference type="EMBL" id="OMI35820.1"/>
    </source>
</evidence>
<dbReference type="AlphaFoldDB" id="A0A1R1SC38"/>
<organism evidence="1 2">
    <name type="scientific">Streptomyces sparsogenes DSM 40356</name>
    <dbReference type="NCBI Taxonomy" id="1331668"/>
    <lineage>
        <taxon>Bacteria</taxon>
        <taxon>Bacillati</taxon>
        <taxon>Actinomycetota</taxon>
        <taxon>Actinomycetes</taxon>
        <taxon>Kitasatosporales</taxon>
        <taxon>Streptomycetaceae</taxon>
        <taxon>Streptomyces</taxon>
    </lineage>
</organism>
<dbReference type="STRING" id="67365.GCA_001704635_02388"/>
<gene>
    <name evidence="1" type="ORF">SPAR_29696</name>
</gene>
<reference evidence="1 2" key="1">
    <citation type="submission" date="2013-05" db="EMBL/GenBank/DDBJ databases">
        <title>Genome sequence of Streptomyces sparsogenes DSM 40356.</title>
        <authorList>
            <person name="Coyne S."/>
            <person name="Seebeck F.P."/>
        </authorList>
    </citation>
    <scope>NUCLEOTIDE SEQUENCE [LARGE SCALE GENOMIC DNA]</scope>
    <source>
        <strain evidence="1 2">DSM 40356</strain>
    </source>
</reference>
<dbReference type="EMBL" id="ASQP01000387">
    <property type="protein sequence ID" value="OMI35820.1"/>
    <property type="molecule type" value="Genomic_DNA"/>
</dbReference>
<protein>
    <submittedName>
        <fullName evidence="1">Recombinase</fullName>
    </submittedName>
</protein>
<proteinExistence type="predicted"/>